<dbReference type="EMBL" id="JAKUCV010004971">
    <property type="protein sequence ID" value="KAJ4833364.1"/>
    <property type="molecule type" value="Genomic_DNA"/>
</dbReference>
<comment type="caution">
    <text evidence="2">The sequence shown here is derived from an EMBL/GenBank/DDBJ whole genome shotgun (WGS) entry which is preliminary data.</text>
</comment>
<evidence type="ECO:0000313" key="2">
    <source>
        <dbReference type="EMBL" id="KAJ4833364.1"/>
    </source>
</evidence>
<dbReference type="PANTHER" id="PTHR33116">
    <property type="entry name" value="REVERSE TRANSCRIPTASE ZINC-BINDING DOMAIN-CONTAINING PROTEIN-RELATED-RELATED"/>
    <property type="match status" value="1"/>
</dbReference>
<proteinExistence type="predicted"/>
<evidence type="ECO:0000256" key="1">
    <source>
        <dbReference type="SAM" id="Phobius"/>
    </source>
</evidence>
<dbReference type="OrthoDB" id="850801at2759"/>
<reference evidence="2" key="1">
    <citation type="submission" date="2022-02" db="EMBL/GenBank/DDBJ databases">
        <authorList>
            <person name="Henning P.M."/>
            <person name="McCubbin A.G."/>
            <person name="Shore J.S."/>
        </authorList>
    </citation>
    <scope>NUCLEOTIDE SEQUENCE</scope>
    <source>
        <strain evidence="2">F60SS</strain>
        <tissue evidence="2">Leaves</tissue>
    </source>
</reference>
<accession>A0A9Q0FMB6</accession>
<dbReference type="AlphaFoldDB" id="A0A9Q0FMB6"/>
<keyword evidence="1" id="KW-1133">Transmembrane helix</keyword>
<name>A0A9Q0FMB6_9ROSI</name>
<gene>
    <name evidence="2" type="ORF">Tsubulata_002619</name>
</gene>
<keyword evidence="1" id="KW-0812">Transmembrane</keyword>
<feature type="transmembrane region" description="Helical" evidence="1">
    <location>
        <begin position="44"/>
        <end position="67"/>
    </location>
</feature>
<dbReference type="PANTHER" id="PTHR33116:SF75">
    <property type="entry name" value="RIBONUCLEASE H PROTEIN"/>
    <property type="match status" value="1"/>
</dbReference>
<organism evidence="2 3">
    <name type="scientific">Turnera subulata</name>
    <dbReference type="NCBI Taxonomy" id="218843"/>
    <lineage>
        <taxon>Eukaryota</taxon>
        <taxon>Viridiplantae</taxon>
        <taxon>Streptophyta</taxon>
        <taxon>Embryophyta</taxon>
        <taxon>Tracheophyta</taxon>
        <taxon>Spermatophyta</taxon>
        <taxon>Magnoliopsida</taxon>
        <taxon>eudicotyledons</taxon>
        <taxon>Gunneridae</taxon>
        <taxon>Pentapetalae</taxon>
        <taxon>rosids</taxon>
        <taxon>fabids</taxon>
        <taxon>Malpighiales</taxon>
        <taxon>Passifloraceae</taxon>
        <taxon>Turnera</taxon>
    </lineage>
</organism>
<dbReference type="Proteomes" id="UP001141552">
    <property type="component" value="Unassembled WGS sequence"/>
</dbReference>
<keyword evidence="3" id="KW-1185">Reference proteome</keyword>
<protein>
    <recommendedName>
        <fullName evidence="4">Reverse transcriptase zinc-binding domain-containing protein</fullName>
    </recommendedName>
</protein>
<reference evidence="2" key="2">
    <citation type="journal article" date="2023" name="Plants (Basel)">
        <title>Annotation of the Turnera subulata (Passifloraceae) Draft Genome Reveals the S-Locus Evolved after the Divergence of Turneroideae from Passifloroideae in a Stepwise Manner.</title>
        <authorList>
            <person name="Henning P.M."/>
            <person name="Roalson E.H."/>
            <person name="Mir W."/>
            <person name="McCubbin A.G."/>
            <person name="Shore J.S."/>
        </authorList>
    </citation>
    <scope>NUCLEOTIDE SEQUENCE</scope>
    <source>
        <strain evidence="2">F60SS</strain>
    </source>
</reference>
<evidence type="ECO:0000313" key="3">
    <source>
        <dbReference type="Proteomes" id="UP001141552"/>
    </source>
</evidence>
<evidence type="ECO:0008006" key="4">
    <source>
        <dbReference type="Google" id="ProtNLM"/>
    </source>
</evidence>
<keyword evidence="1" id="KW-0472">Membrane</keyword>
<sequence>MVYLGLPLGANMRLAKSWDPVIKKFRSRLHSWKGRLLSFAERLVLLKSVLSSLPLIYLSMFAIPVAVAKKLVRLQRTFLWGAPQHLKSLVSWPGLK</sequence>